<feature type="chain" id="PRO_5023097870" evidence="12">
    <location>
        <begin position="17"/>
        <end position="440"/>
    </location>
</feature>
<proteinExistence type="predicted"/>
<evidence type="ECO:0000256" key="1">
    <source>
        <dbReference type="ARBA" id="ARBA00004251"/>
    </source>
</evidence>
<dbReference type="GO" id="GO:0009897">
    <property type="term" value="C:external side of plasma membrane"/>
    <property type="evidence" value="ECO:0007669"/>
    <property type="project" value="TreeGrafter"/>
</dbReference>
<dbReference type="PANTHER" id="PTHR25466:SF14">
    <property type="entry name" value="BUTYROPHILIN SUBFAMILY 2 MEMBER A2-LIKE-RELATED"/>
    <property type="match status" value="1"/>
</dbReference>
<dbReference type="GO" id="GO:0006955">
    <property type="term" value="P:immune response"/>
    <property type="evidence" value="ECO:0007669"/>
    <property type="project" value="TreeGrafter"/>
</dbReference>
<dbReference type="GO" id="GO:0042102">
    <property type="term" value="P:positive regulation of T cell proliferation"/>
    <property type="evidence" value="ECO:0007669"/>
    <property type="project" value="TreeGrafter"/>
</dbReference>
<evidence type="ECO:0000313" key="14">
    <source>
        <dbReference type="EMBL" id="TWW74762.1"/>
    </source>
</evidence>
<keyword evidence="9" id="KW-0325">Glycoprotein</keyword>
<protein>
    <submittedName>
        <fullName evidence="14">ICOS ligand B7-like protein 2</fullName>
    </submittedName>
</protein>
<keyword evidence="10" id="KW-0393">Immunoglobulin domain</keyword>
<accession>A0A5C6P4U5</accession>
<keyword evidence="7" id="KW-1015">Disulfide bond</keyword>
<feature type="domain" description="Ig-like" evidence="13">
    <location>
        <begin position="117"/>
        <end position="189"/>
    </location>
</feature>
<dbReference type="GO" id="GO:0031295">
    <property type="term" value="P:T cell costimulation"/>
    <property type="evidence" value="ECO:0007669"/>
    <property type="project" value="TreeGrafter"/>
</dbReference>
<feature type="domain" description="Ig-like" evidence="13">
    <location>
        <begin position="214"/>
        <end position="317"/>
    </location>
</feature>
<keyword evidence="3" id="KW-0812">Transmembrane</keyword>
<evidence type="ECO:0000256" key="10">
    <source>
        <dbReference type="ARBA" id="ARBA00023319"/>
    </source>
</evidence>
<dbReference type="EMBL" id="RHFK02000006">
    <property type="protein sequence ID" value="TWW74762.1"/>
    <property type="molecule type" value="Genomic_DNA"/>
</dbReference>
<name>A0A5C6P4U5_9TELE</name>
<evidence type="ECO:0000259" key="13">
    <source>
        <dbReference type="PROSITE" id="PS50835"/>
    </source>
</evidence>
<dbReference type="InterPro" id="IPR003599">
    <property type="entry name" value="Ig_sub"/>
</dbReference>
<dbReference type="Pfam" id="PF08205">
    <property type="entry name" value="C2-set_2"/>
    <property type="match status" value="1"/>
</dbReference>
<dbReference type="CDD" id="cd16091">
    <property type="entry name" value="IgV_HHLA2"/>
    <property type="match status" value="1"/>
</dbReference>
<evidence type="ECO:0000256" key="2">
    <source>
        <dbReference type="ARBA" id="ARBA00022475"/>
    </source>
</evidence>
<comment type="subcellular location">
    <subcellularLocation>
        <location evidence="1">Cell membrane</location>
        <topology evidence="1">Single-pass type I membrane protein</topology>
    </subcellularLocation>
</comment>
<feature type="signal peptide" evidence="12">
    <location>
        <begin position="1"/>
        <end position="16"/>
    </location>
</feature>
<evidence type="ECO:0000256" key="5">
    <source>
        <dbReference type="ARBA" id="ARBA00022989"/>
    </source>
</evidence>
<keyword evidence="4 12" id="KW-0732">Signal</keyword>
<dbReference type="InterPro" id="IPR036179">
    <property type="entry name" value="Ig-like_dom_sf"/>
</dbReference>
<dbReference type="InterPro" id="IPR051713">
    <property type="entry name" value="T-cell_Activation_Regulation"/>
</dbReference>
<dbReference type="GO" id="GO:0007166">
    <property type="term" value="P:cell surface receptor signaling pathway"/>
    <property type="evidence" value="ECO:0007669"/>
    <property type="project" value="TreeGrafter"/>
</dbReference>
<keyword evidence="2" id="KW-1003">Cell membrane</keyword>
<keyword evidence="5" id="KW-1133">Transmembrane helix</keyword>
<dbReference type="InterPro" id="IPR003598">
    <property type="entry name" value="Ig_sub2"/>
</dbReference>
<dbReference type="Pfam" id="PF07686">
    <property type="entry name" value="V-set"/>
    <property type="match status" value="1"/>
</dbReference>
<comment type="caution">
    <text evidence="14">The sequence shown here is derived from an EMBL/GenBank/DDBJ whole genome shotgun (WGS) entry which is preliminary data.</text>
</comment>
<evidence type="ECO:0000256" key="4">
    <source>
        <dbReference type="ARBA" id="ARBA00022729"/>
    </source>
</evidence>
<keyword evidence="8" id="KW-0675">Receptor</keyword>
<dbReference type="InterPro" id="IPR013783">
    <property type="entry name" value="Ig-like_fold"/>
</dbReference>
<dbReference type="InterPro" id="IPR013162">
    <property type="entry name" value="CD80_C2-set"/>
</dbReference>
<organism evidence="14 15">
    <name type="scientific">Takifugu flavidus</name>
    <name type="common">sansaifugu</name>
    <dbReference type="NCBI Taxonomy" id="433684"/>
    <lineage>
        <taxon>Eukaryota</taxon>
        <taxon>Metazoa</taxon>
        <taxon>Chordata</taxon>
        <taxon>Craniata</taxon>
        <taxon>Vertebrata</taxon>
        <taxon>Euteleostomi</taxon>
        <taxon>Actinopterygii</taxon>
        <taxon>Neopterygii</taxon>
        <taxon>Teleostei</taxon>
        <taxon>Neoteleostei</taxon>
        <taxon>Acanthomorphata</taxon>
        <taxon>Eupercaria</taxon>
        <taxon>Tetraodontiformes</taxon>
        <taxon>Tetradontoidea</taxon>
        <taxon>Tetraodontidae</taxon>
        <taxon>Takifugu</taxon>
    </lineage>
</organism>
<gene>
    <name evidence="14" type="ORF">D4764_14G0007650</name>
</gene>
<reference evidence="14 15" key="1">
    <citation type="submission" date="2019-04" db="EMBL/GenBank/DDBJ databases">
        <title>Chromosome genome assembly for Takifugu flavidus.</title>
        <authorList>
            <person name="Xiao S."/>
        </authorList>
    </citation>
    <scope>NUCLEOTIDE SEQUENCE [LARGE SCALE GENOMIC DNA]</scope>
    <source>
        <strain evidence="14">HTHZ2018</strain>
        <tissue evidence="14">Muscle</tissue>
    </source>
</reference>
<evidence type="ECO:0000256" key="7">
    <source>
        <dbReference type="ARBA" id="ARBA00023157"/>
    </source>
</evidence>
<evidence type="ECO:0000256" key="3">
    <source>
        <dbReference type="ARBA" id="ARBA00022692"/>
    </source>
</evidence>
<evidence type="ECO:0000256" key="12">
    <source>
        <dbReference type="SAM" id="SignalP"/>
    </source>
</evidence>
<feature type="compositionally biased region" description="Polar residues" evidence="11">
    <location>
        <begin position="379"/>
        <end position="388"/>
    </location>
</feature>
<feature type="region of interest" description="Disordered" evidence="11">
    <location>
        <begin position="367"/>
        <end position="440"/>
    </location>
</feature>
<dbReference type="PANTHER" id="PTHR25466">
    <property type="entry name" value="T-LYMPHOCYTE ACTIVATION ANTIGEN"/>
    <property type="match status" value="1"/>
</dbReference>
<dbReference type="SUPFAM" id="SSF48726">
    <property type="entry name" value="Immunoglobulin"/>
    <property type="match status" value="3"/>
</dbReference>
<evidence type="ECO:0000256" key="9">
    <source>
        <dbReference type="ARBA" id="ARBA00023180"/>
    </source>
</evidence>
<evidence type="ECO:0000256" key="6">
    <source>
        <dbReference type="ARBA" id="ARBA00023136"/>
    </source>
</evidence>
<dbReference type="InterPro" id="IPR013106">
    <property type="entry name" value="Ig_V-set"/>
</dbReference>
<dbReference type="AlphaFoldDB" id="A0A5C6P4U5"/>
<evidence type="ECO:0000256" key="11">
    <source>
        <dbReference type="SAM" id="MobiDB-lite"/>
    </source>
</evidence>
<evidence type="ECO:0000313" key="15">
    <source>
        <dbReference type="Proteomes" id="UP000324091"/>
    </source>
</evidence>
<dbReference type="SMART" id="SM00409">
    <property type="entry name" value="IG"/>
    <property type="match status" value="2"/>
</dbReference>
<dbReference type="Gene3D" id="2.60.40.10">
    <property type="entry name" value="Immunoglobulins"/>
    <property type="match status" value="3"/>
</dbReference>
<dbReference type="GO" id="GO:0042130">
    <property type="term" value="P:negative regulation of T cell proliferation"/>
    <property type="evidence" value="ECO:0007669"/>
    <property type="project" value="TreeGrafter"/>
</dbReference>
<dbReference type="Proteomes" id="UP000324091">
    <property type="component" value="Chromosome 14"/>
</dbReference>
<dbReference type="InterPro" id="IPR007110">
    <property type="entry name" value="Ig-like_dom"/>
</dbReference>
<dbReference type="FunFam" id="2.60.40.10:FF:000142">
    <property type="entry name" value="V-set domain-containing T-cell activation inhibitor 1"/>
    <property type="match status" value="1"/>
</dbReference>
<evidence type="ECO:0000256" key="8">
    <source>
        <dbReference type="ARBA" id="ARBA00023170"/>
    </source>
</evidence>
<keyword evidence="15" id="KW-1185">Reference proteome</keyword>
<sequence length="440" mass="49554">MMLLFFLVVNSKGVNITCIITDDCILPCSFRPTGTVVIHWYKQQIPVHSYYYNKDQFGLQNKHFSGRTSLFNAQIPHGNASLLLRRVKVQDKGRYKCYTSTRKGNQEIFVTLDVKAPIISMIMEMTEETFTCSTHNTYPVPQVTWSTDPPSAEGSLYNSTISIMDNKGLFTVESTLRFLGNLSNYTYFCSFISADKSQVWTASWKKQDYIKQEEDRALSIPCMAPYALQNFSLTWTFMSSSEPLVILRYDTNNRHIFNVWEDHAELDPEQLLLSNASLLLRKPNIEEHSGTYTCIISGLQSKHIIQTHVNTATSSLSEGAQKVQRSWWCTAASVGFFIFIIAVMLPRCLRQRSELSNGVISVEVGPHKDLHVPADPTDQGIQGNSQGLQPEVEDQAVGEECALDLPSVAVEKPEDKPEDVEEKGRLVEKNVCGTSEPSKP</sequence>
<dbReference type="GO" id="GO:0071222">
    <property type="term" value="P:cellular response to lipopolysaccharide"/>
    <property type="evidence" value="ECO:0007669"/>
    <property type="project" value="TreeGrafter"/>
</dbReference>
<feature type="domain" description="Ig-like" evidence="13">
    <location>
        <begin position="14"/>
        <end position="113"/>
    </location>
</feature>
<dbReference type="SMART" id="SM00408">
    <property type="entry name" value="IGc2"/>
    <property type="match status" value="2"/>
</dbReference>
<dbReference type="PROSITE" id="PS50835">
    <property type="entry name" value="IG_LIKE"/>
    <property type="match status" value="3"/>
</dbReference>
<keyword evidence="6" id="KW-0472">Membrane</keyword>